<dbReference type="PANTHER" id="PTHR22894:SF5">
    <property type="entry name" value="RING-TYPE DOMAIN-CONTAINING PROTEIN"/>
    <property type="match status" value="1"/>
</dbReference>
<feature type="transmembrane region" description="Helical" evidence="12">
    <location>
        <begin position="17"/>
        <end position="37"/>
    </location>
</feature>
<evidence type="ECO:0000256" key="1">
    <source>
        <dbReference type="ARBA" id="ARBA00004127"/>
    </source>
</evidence>
<sequence length="298" mass="33123">MCGDDAEGLIEGVGNEVLFTVPVVAAVVFGLLCFAGWQQLRQLSSPPPAAPTSARLDNGAALPARGSMAAHYGSDAQCPICLGEPRYPVETNCGHLFCAALPARGSMAAHYGSDAQCPICLGEPRYPVETNCGHLFCASCLVSYWHHGNWRGAVRCPVCRQQVSVMLRCFQDQHLPDETDAQREERARLLRDINDYNRRYSGEPRPWLDHLRDLPTLLRHAGSEFFSVGGIMYMFRLRIVLCFVAAIMYLISPLDMIPEAIFGILGLLDDLFVVLLLAIYVTVIYRRFLAARWQEDTT</sequence>
<dbReference type="AlphaFoldDB" id="L7LTP3"/>
<dbReference type="Pfam" id="PF06803">
    <property type="entry name" value="DUF1232"/>
    <property type="match status" value="1"/>
</dbReference>
<protein>
    <recommendedName>
        <fullName evidence="2">E3 ubiquitin-protein ligase RNF170</fullName>
    </recommendedName>
    <alternativeName>
        <fullName evidence="10">RING finger protein 170</fullName>
    </alternativeName>
    <alternativeName>
        <fullName evidence="9">RING-type E3 ubiquitin transferase RNF170</fullName>
    </alternativeName>
</protein>
<dbReference type="PANTHER" id="PTHR22894">
    <property type="entry name" value="RING-TYPE DOMAIN-CONTAINING PROTEIN"/>
    <property type="match status" value="1"/>
</dbReference>
<evidence type="ECO:0000313" key="14">
    <source>
        <dbReference type="EMBL" id="JAA54972.1"/>
    </source>
</evidence>
<reference evidence="14" key="2">
    <citation type="journal article" date="2015" name="J. Proteomics">
        <title>Sexual differences in the sialomes of the zebra tick, Rhipicephalus pulchellus.</title>
        <authorList>
            <person name="Tan A.W."/>
            <person name="Francischetti I.M."/>
            <person name="Slovak M."/>
            <person name="Kini R.M."/>
            <person name="Ribeiro J.M."/>
        </authorList>
    </citation>
    <scope>NUCLEOTIDE SEQUENCE</scope>
    <source>
        <tissue evidence="14">Salivary gland</tissue>
    </source>
</reference>
<dbReference type="EMBL" id="GACK01010062">
    <property type="protein sequence ID" value="JAA54972.1"/>
    <property type="molecule type" value="mRNA"/>
</dbReference>
<evidence type="ECO:0000259" key="13">
    <source>
        <dbReference type="PROSITE" id="PS50089"/>
    </source>
</evidence>
<proteinExistence type="evidence at transcript level"/>
<accession>L7LTP3</accession>
<keyword evidence="4" id="KW-0479">Metal-binding</keyword>
<dbReference type="GO" id="GO:0061630">
    <property type="term" value="F:ubiquitin protein ligase activity"/>
    <property type="evidence" value="ECO:0007669"/>
    <property type="project" value="InterPro"/>
</dbReference>
<dbReference type="GO" id="GO:0008270">
    <property type="term" value="F:zinc ion binding"/>
    <property type="evidence" value="ECO:0007669"/>
    <property type="project" value="UniProtKB-KW"/>
</dbReference>
<dbReference type="InterPro" id="IPR017907">
    <property type="entry name" value="Znf_RING_CS"/>
</dbReference>
<keyword evidence="5 11" id="KW-0863">Zinc-finger</keyword>
<keyword evidence="6" id="KW-0862">Zinc</keyword>
<keyword evidence="3 12" id="KW-0812">Transmembrane</keyword>
<dbReference type="InterPro" id="IPR013083">
    <property type="entry name" value="Znf_RING/FYVE/PHD"/>
</dbReference>
<evidence type="ECO:0000256" key="4">
    <source>
        <dbReference type="ARBA" id="ARBA00022723"/>
    </source>
</evidence>
<dbReference type="InterPro" id="IPR038896">
    <property type="entry name" value="RNF170"/>
</dbReference>
<dbReference type="GO" id="GO:0012505">
    <property type="term" value="C:endomembrane system"/>
    <property type="evidence" value="ECO:0007669"/>
    <property type="project" value="UniProtKB-SubCell"/>
</dbReference>
<feature type="transmembrane region" description="Helical" evidence="12">
    <location>
        <begin position="260"/>
        <end position="285"/>
    </location>
</feature>
<dbReference type="CDD" id="cd16553">
    <property type="entry name" value="RING-HC_RNF170"/>
    <property type="match status" value="1"/>
</dbReference>
<dbReference type="InterPro" id="IPR018957">
    <property type="entry name" value="Znf_C3HC4_RING-type"/>
</dbReference>
<dbReference type="PROSITE" id="PS00518">
    <property type="entry name" value="ZF_RING_1"/>
    <property type="match status" value="1"/>
</dbReference>
<name>L7LTP3_RHIPC</name>
<reference evidence="14" key="1">
    <citation type="submission" date="2012-11" db="EMBL/GenBank/DDBJ databases">
        <authorList>
            <person name="Lucero-Rivera Y.E."/>
            <person name="Tovar-Ramirez D."/>
        </authorList>
    </citation>
    <scope>NUCLEOTIDE SEQUENCE</scope>
    <source>
        <tissue evidence="14">Salivary gland</tissue>
    </source>
</reference>
<dbReference type="InterPro" id="IPR001841">
    <property type="entry name" value="Znf_RING"/>
</dbReference>
<dbReference type="SMART" id="SM00184">
    <property type="entry name" value="RING"/>
    <property type="match status" value="2"/>
</dbReference>
<dbReference type="Pfam" id="PF00097">
    <property type="entry name" value="zf-C3HC4"/>
    <property type="match status" value="2"/>
</dbReference>
<feature type="transmembrane region" description="Helical" evidence="12">
    <location>
        <begin position="235"/>
        <end position="254"/>
    </location>
</feature>
<keyword evidence="7 12" id="KW-1133">Transmembrane helix</keyword>
<keyword evidence="8 12" id="KW-0472">Membrane</keyword>
<evidence type="ECO:0000256" key="10">
    <source>
        <dbReference type="ARBA" id="ARBA00031107"/>
    </source>
</evidence>
<evidence type="ECO:0000256" key="8">
    <source>
        <dbReference type="ARBA" id="ARBA00023136"/>
    </source>
</evidence>
<comment type="subcellular location">
    <subcellularLocation>
        <location evidence="1">Endomembrane system</location>
        <topology evidence="1">Multi-pass membrane protein</topology>
    </subcellularLocation>
</comment>
<dbReference type="GO" id="GO:0016874">
    <property type="term" value="F:ligase activity"/>
    <property type="evidence" value="ECO:0007669"/>
    <property type="project" value="UniProtKB-KW"/>
</dbReference>
<evidence type="ECO:0000256" key="12">
    <source>
        <dbReference type="SAM" id="Phobius"/>
    </source>
</evidence>
<evidence type="ECO:0000256" key="9">
    <source>
        <dbReference type="ARBA" id="ARBA00030110"/>
    </source>
</evidence>
<dbReference type="Gene3D" id="3.30.40.10">
    <property type="entry name" value="Zinc/RING finger domain, C3HC4 (zinc finger)"/>
    <property type="match status" value="2"/>
</dbReference>
<dbReference type="SUPFAM" id="SSF57850">
    <property type="entry name" value="RING/U-box"/>
    <property type="match status" value="2"/>
</dbReference>
<evidence type="ECO:0000256" key="5">
    <source>
        <dbReference type="ARBA" id="ARBA00022771"/>
    </source>
</evidence>
<dbReference type="PROSITE" id="PS50089">
    <property type="entry name" value="ZF_RING_2"/>
    <property type="match status" value="2"/>
</dbReference>
<keyword evidence="14" id="KW-0436">Ligase</keyword>
<evidence type="ECO:0000256" key="11">
    <source>
        <dbReference type="PROSITE-ProRule" id="PRU00175"/>
    </source>
</evidence>
<evidence type="ECO:0000256" key="7">
    <source>
        <dbReference type="ARBA" id="ARBA00022989"/>
    </source>
</evidence>
<evidence type="ECO:0000256" key="2">
    <source>
        <dbReference type="ARBA" id="ARBA00014068"/>
    </source>
</evidence>
<feature type="domain" description="RING-type" evidence="13">
    <location>
        <begin position="117"/>
        <end position="160"/>
    </location>
</feature>
<feature type="domain" description="RING-type" evidence="13">
    <location>
        <begin position="78"/>
        <end position="120"/>
    </location>
</feature>
<organism evidence="14">
    <name type="scientific">Rhipicephalus pulchellus</name>
    <name type="common">Yellow backed tick</name>
    <name type="synonym">Dermacentor pulchellus</name>
    <dbReference type="NCBI Taxonomy" id="72859"/>
    <lineage>
        <taxon>Eukaryota</taxon>
        <taxon>Metazoa</taxon>
        <taxon>Ecdysozoa</taxon>
        <taxon>Arthropoda</taxon>
        <taxon>Chelicerata</taxon>
        <taxon>Arachnida</taxon>
        <taxon>Acari</taxon>
        <taxon>Parasitiformes</taxon>
        <taxon>Ixodida</taxon>
        <taxon>Ixodoidea</taxon>
        <taxon>Ixodidae</taxon>
        <taxon>Rhipicephalinae</taxon>
        <taxon>Rhipicephalus</taxon>
        <taxon>Rhipicephalus</taxon>
    </lineage>
</organism>
<evidence type="ECO:0000256" key="3">
    <source>
        <dbReference type="ARBA" id="ARBA00022692"/>
    </source>
</evidence>
<dbReference type="InterPro" id="IPR010652">
    <property type="entry name" value="DUF1232"/>
</dbReference>
<evidence type="ECO:0000256" key="6">
    <source>
        <dbReference type="ARBA" id="ARBA00022833"/>
    </source>
</evidence>